<comment type="function">
    <text evidence="6">Involved in nucleolar processing of pre-18S ribosomal RNA. Has a role in the nuclear export of 40S pre-ribosomal subunit to the cytoplasm.</text>
</comment>
<keyword evidence="5" id="KW-0539">Nucleus</keyword>
<gene>
    <name evidence="8" type="ORF">Ocin01_15540</name>
</gene>
<name>A0A1D2MDX0_ORCCI</name>
<feature type="region of interest" description="Disordered" evidence="7">
    <location>
        <begin position="481"/>
        <end position="503"/>
    </location>
</feature>
<accession>A0A1D2MDX0</accession>
<dbReference type="Proteomes" id="UP000094527">
    <property type="component" value="Unassembled WGS sequence"/>
</dbReference>
<feature type="compositionally biased region" description="Basic and acidic residues" evidence="7">
    <location>
        <begin position="103"/>
        <end position="120"/>
    </location>
</feature>
<dbReference type="GO" id="GO:0030692">
    <property type="term" value="C:Noc4p-Nop14p complex"/>
    <property type="evidence" value="ECO:0007669"/>
    <property type="project" value="TreeGrafter"/>
</dbReference>
<sequence>DEIQDEELKKLQKLEKERLRRMQALDPTIPKHRSADELTDGYELTENVPILSYKEDGQLHKESDEDSSGDEEETAEAEEEEDSDEGSESDAFSDLLTDDEDQSPDKISKKSSKVRERLDDSKETKILENDDIPYVLNIPKSYEGFRKLMKKYQAIVKDGERFVVRFKIVTERLVKYSLLADKTRLPDLFVYLLRMIIENLEESPHLSENVQKILDISSAQLHTMLLSNPSKCVELYEGESYIQTFLSNKNNKLSIAKIAFYKVCSQIFCVTDFCHRVLSPIKVDMLEIIHSFSANSYMGLLKVLAIVDVIYELSKDSKRYCPEVMRLLLDVLEAVSLPIEQVKFKRRRLEFLRISPPQTKNLSWSDCKPDLSDVEEVVLDGSEVLSLLLRTFDLISQFIQIQHKTRPFFNLTYKCIKSEELVLKLDWANVDFHEVLFSKKLSSTIALPQEATVEDEVPSSMIDRPKMLRLYEPLVEENFDGSRKRKLKRKGQTQEEARLSHKVKKEMKSAVREIIKDNAFLAKQQMKEQATKDAERNRRVKELLGSLSNQEGDFRKLKKQKKDK</sequence>
<evidence type="ECO:0000256" key="3">
    <source>
        <dbReference type="ARBA" id="ARBA00022517"/>
    </source>
</evidence>
<keyword evidence="4" id="KW-0698">rRNA processing</keyword>
<dbReference type="InterPro" id="IPR007276">
    <property type="entry name" value="Nop14"/>
</dbReference>
<dbReference type="Pfam" id="PF04147">
    <property type="entry name" value="Nop14"/>
    <property type="match status" value="1"/>
</dbReference>
<evidence type="ECO:0000256" key="2">
    <source>
        <dbReference type="ARBA" id="ARBA00007466"/>
    </source>
</evidence>
<evidence type="ECO:0000256" key="5">
    <source>
        <dbReference type="ARBA" id="ARBA00023242"/>
    </source>
</evidence>
<reference evidence="8 9" key="1">
    <citation type="journal article" date="2016" name="Genome Biol. Evol.">
        <title>Gene Family Evolution Reflects Adaptation to Soil Environmental Stressors in the Genome of the Collembolan Orchesella cincta.</title>
        <authorList>
            <person name="Faddeeva-Vakhrusheva A."/>
            <person name="Derks M.F."/>
            <person name="Anvar S.Y."/>
            <person name="Agamennone V."/>
            <person name="Suring W."/>
            <person name="Smit S."/>
            <person name="van Straalen N.M."/>
            <person name="Roelofs D."/>
        </authorList>
    </citation>
    <scope>NUCLEOTIDE SEQUENCE [LARGE SCALE GENOMIC DNA]</scope>
    <source>
        <tissue evidence="8">Mixed pool</tissue>
    </source>
</reference>
<dbReference type="EMBL" id="LJIJ01001654">
    <property type="protein sequence ID" value="ODM91143.1"/>
    <property type="molecule type" value="Genomic_DNA"/>
</dbReference>
<protein>
    <submittedName>
        <fullName evidence="8">Nucleolar protein 14</fullName>
    </submittedName>
</protein>
<dbReference type="AlphaFoldDB" id="A0A1D2MDX0"/>
<evidence type="ECO:0000256" key="7">
    <source>
        <dbReference type="SAM" id="MobiDB-lite"/>
    </source>
</evidence>
<dbReference type="OrthoDB" id="441771at2759"/>
<feature type="compositionally biased region" description="Acidic residues" evidence="7">
    <location>
        <begin position="64"/>
        <end position="88"/>
    </location>
</feature>
<evidence type="ECO:0000313" key="9">
    <source>
        <dbReference type="Proteomes" id="UP000094527"/>
    </source>
</evidence>
<dbReference type="PANTHER" id="PTHR23183:SF0">
    <property type="entry name" value="NUCLEOLAR PROTEIN 14"/>
    <property type="match status" value="1"/>
</dbReference>
<feature type="region of interest" description="Disordered" evidence="7">
    <location>
        <begin position="543"/>
        <end position="564"/>
    </location>
</feature>
<keyword evidence="3" id="KW-0690">Ribosome biogenesis</keyword>
<proteinExistence type="inferred from homology"/>
<evidence type="ECO:0000256" key="6">
    <source>
        <dbReference type="ARBA" id="ARBA00024695"/>
    </source>
</evidence>
<feature type="region of interest" description="Disordered" evidence="7">
    <location>
        <begin position="19"/>
        <end position="120"/>
    </location>
</feature>
<keyword evidence="9" id="KW-1185">Reference proteome</keyword>
<dbReference type="GO" id="GO:0032040">
    <property type="term" value="C:small-subunit processome"/>
    <property type="evidence" value="ECO:0007669"/>
    <property type="project" value="InterPro"/>
</dbReference>
<evidence type="ECO:0000313" key="8">
    <source>
        <dbReference type="EMBL" id="ODM91143.1"/>
    </source>
</evidence>
<dbReference type="PANTHER" id="PTHR23183">
    <property type="entry name" value="NOP14"/>
    <property type="match status" value="1"/>
</dbReference>
<comment type="caution">
    <text evidence="8">The sequence shown here is derived from an EMBL/GenBank/DDBJ whole genome shotgun (WGS) entry which is preliminary data.</text>
</comment>
<evidence type="ECO:0000256" key="4">
    <source>
        <dbReference type="ARBA" id="ARBA00022552"/>
    </source>
</evidence>
<comment type="subcellular location">
    <subcellularLocation>
        <location evidence="1">Nucleus</location>
        <location evidence="1">Nucleolus</location>
    </subcellularLocation>
</comment>
<dbReference type="GO" id="GO:0030490">
    <property type="term" value="P:maturation of SSU-rRNA"/>
    <property type="evidence" value="ECO:0007669"/>
    <property type="project" value="TreeGrafter"/>
</dbReference>
<evidence type="ECO:0000256" key="1">
    <source>
        <dbReference type="ARBA" id="ARBA00004604"/>
    </source>
</evidence>
<dbReference type="STRING" id="48709.A0A1D2MDX0"/>
<feature type="non-terminal residue" evidence="8">
    <location>
        <position position="1"/>
    </location>
</feature>
<organism evidence="8 9">
    <name type="scientific">Orchesella cincta</name>
    <name type="common">Springtail</name>
    <name type="synonym">Podura cincta</name>
    <dbReference type="NCBI Taxonomy" id="48709"/>
    <lineage>
        <taxon>Eukaryota</taxon>
        <taxon>Metazoa</taxon>
        <taxon>Ecdysozoa</taxon>
        <taxon>Arthropoda</taxon>
        <taxon>Hexapoda</taxon>
        <taxon>Collembola</taxon>
        <taxon>Entomobryomorpha</taxon>
        <taxon>Entomobryoidea</taxon>
        <taxon>Orchesellidae</taxon>
        <taxon>Orchesellinae</taxon>
        <taxon>Orchesella</taxon>
    </lineage>
</organism>
<feature type="compositionally biased region" description="Basic and acidic residues" evidence="7">
    <location>
        <begin position="53"/>
        <end position="63"/>
    </location>
</feature>
<comment type="similarity">
    <text evidence="2">Belongs to the NOP14 family.</text>
</comment>